<reference evidence="1" key="3">
    <citation type="journal article" date="2017" name="Nature">
        <title>Genome sequence of the progenitor of the wheat D genome Aegilops tauschii.</title>
        <authorList>
            <person name="Luo M.C."/>
            <person name="Gu Y.Q."/>
            <person name="Puiu D."/>
            <person name="Wang H."/>
            <person name="Twardziok S.O."/>
            <person name="Deal K.R."/>
            <person name="Huo N."/>
            <person name="Zhu T."/>
            <person name="Wang L."/>
            <person name="Wang Y."/>
            <person name="McGuire P.E."/>
            <person name="Liu S."/>
            <person name="Long H."/>
            <person name="Ramasamy R.K."/>
            <person name="Rodriguez J.C."/>
            <person name="Van S.L."/>
            <person name="Yuan L."/>
            <person name="Wang Z."/>
            <person name="Xia Z."/>
            <person name="Xiao L."/>
            <person name="Anderson O.D."/>
            <person name="Ouyang S."/>
            <person name="Liang Y."/>
            <person name="Zimin A.V."/>
            <person name="Pertea G."/>
            <person name="Qi P."/>
            <person name="Bennetzen J.L."/>
            <person name="Dai X."/>
            <person name="Dawson M.W."/>
            <person name="Muller H.G."/>
            <person name="Kugler K."/>
            <person name="Rivarola-Duarte L."/>
            <person name="Spannagl M."/>
            <person name="Mayer K.F.X."/>
            <person name="Lu F.H."/>
            <person name="Bevan M.W."/>
            <person name="Leroy P."/>
            <person name="Li P."/>
            <person name="You F.M."/>
            <person name="Sun Q."/>
            <person name="Liu Z."/>
            <person name="Lyons E."/>
            <person name="Wicker T."/>
            <person name="Salzberg S.L."/>
            <person name="Devos K.M."/>
            <person name="Dvorak J."/>
        </authorList>
    </citation>
    <scope>NUCLEOTIDE SEQUENCE [LARGE SCALE GENOMIC DNA]</scope>
    <source>
        <strain evidence="1">cv. AL8/78</strain>
    </source>
</reference>
<dbReference type="AlphaFoldDB" id="A0A452Y4E9"/>
<dbReference type="EnsemblPlants" id="AET1Gv20287200.6">
    <property type="protein sequence ID" value="AET1Gv20287200.6"/>
    <property type="gene ID" value="AET1Gv20287200"/>
</dbReference>
<keyword evidence="2" id="KW-1185">Reference proteome</keyword>
<organism evidence="1 2">
    <name type="scientific">Aegilops tauschii subsp. strangulata</name>
    <name type="common">Goatgrass</name>
    <dbReference type="NCBI Taxonomy" id="200361"/>
    <lineage>
        <taxon>Eukaryota</taxon>
        <taxon>Viridiplantae</taxon>
        <taxon>Streptophyta</taxon>
        <taxon>Embryophyta</taxon>
        <taxon>Tracheophyta</taxon>
        <taxon>Spermatophyta</taxon>
        <taxon>Magnoliopsida</taxon>
        <taxon>Liliopsida</taxon>
        <taxon>Poales</taxon>
        <taxon>Poaceae</taxon>
        <taxon>BOP clade</taxon>
        <taxon>Pooideae</taxon>
        <taxon>Triticodae</taxon>
        <taxon>Triticeae</taxon>
        <taxon>Triticinae</taxon>
        <taxon>Aegilops</taxon>
    </lineage>
</organism>
<reference evidence="1" key="5">
    <citation type="journal article" date="2021" name="G3 (Bethesda)">
        <title>Aegilops tauschii genome assembly Aet v5.0 features greater sequence contiguity and improved annotation.</title>
        <authorList>
            <person name="Wang L."/>
            <person name="Zhu T."/>
            <person name="Rodriguez J.C."/>
            <person name="Deal K.R."/>
            <person name="Dubcovsky J."/>
            <person name="McGuire P.E."/>
            <person name="Lux T."/>
            <person name="Spannagl M."/>
            <person name="Mayer K.F.X."/>
            <person name="Baldrich P."/>
            <person name="Meyers B.C."/>
            <person name="Huo N."/>
            <person name="Gu Y.Q."/>
            <person name="Zhou H."/>
            <person name="Devos K.M."/>
            <person name="Bennetzen J.L."/>
            <person name="Unver T."/>
            <person name="Budak H."/>
            <person name="Gulick P.J."/>
            <person name="Galiba G."/>
            <person name="Kalapos B."/>
            <person name="Nelson D.R."/>
            <person name="Li P."/>
            <person name="You F.M."/>
            <person name="Luo M.C."/>
            <person name="Dvorak J."/>
        </authorList>
    </citation>
    <scope>NUCLEOTIDE SEQUENCE [LARGE SCALE GENOMIC DNA]</scope>
    <source>
        <strain evidence="1">cv. AL8/78</strain>
    </source>
</reference>
<proteinExistence type="predicted"/>
<dbReference type="Gramene" id="AET1Gv20287200.6">
    <property type="protein sequence ID" value="AET1Gv20287200.6"/>
    <property type="gene ID" value="AET1Gv20287200"/>
</dbReference>
<evidence type="ECO:0000313" key="1">
    <source>
        <dbReference type="EnsemblPlants" id="AET1Gv20287200.6"/>
    </source>
</evidence>
<dbReference type="Gramene" id="AET1Gv20287200.13">
    <property type="protein sequence ID" value="AET1Gv20287200.13"/>
    <property type="gene ID" value="AET1Gv20287200"/>
</dbReference>
<reference evidence="2" key="1">
    <citation type="journal article" date="2014" name="Science">
        <title>Ancient hybridizations among the ancestral genomes of bread wheat.</title>
        <authorList>
            <consortium name="International Wheat Genome Sequencing Consortium,"/>
            <person name="Marcussen T."/>
            <person name="Sandve S.R."/>
            <person name="Heier L."/>
            <person name="Spannagl M."/>
            <person name="Pfeifer M."/>
            <person name="Jakobsen K.S."/>
            <person name="Wulff B.B."/>
            <person name="Steuernagel B."/>
            <person name="Mayer K.F."/>
            <person name="Olsen O.A."/>
        </authorList>
    </citation>
    <scope>NUCLEOTIDE SEQUENCE [LARGE SCALE GENOMIC DNA]</scope>
    <source>
        <strain evidence="2">cv. AL8/78</strain>
    </source>
</reference>
<dbReference type="Proteomes" id="UP000015105">
    <property type="component" value="Chromosome 1D"/>
</dbReference>
<protein>
    <submittedName>
        <fullName evidence="1">Uncharacterized protein</fullName>
    </submittedName>
</protein>
<accession>A0A452Y4E9</accession>
<reference evidence="2" key="2">
    <citation type="journal article" date="2017" name="Nat. Plants">
        <title>The Aegilops tauschii genome reveals multiple impacts of transposons.</title>
        <authorList>
            <person name="Zhao G."/>
            <person name="Zou C."/>
            <person name="Li K."/>
            <person name="Wang K."/>
            <person name="Li T."/>
            <person name="Gao L."/>
            <person name="Zhang X."/>
            <person name="Wang H."/>
            <person name="Yang Z."/>
            <person name="Liu X."/>
            <person name="Jiang W."/>
            <person name="Mao L."/>
            <person name="Kong X."/>
            <person name="Jiao Y."/>
            <person name="Jia J."/>
        </authorList>
    </citation>
    <scope>NUCLEOTIDE SEQUENCE [LARGE SCALE GENOMIC DNA]</scope>
    <source>
        <strain evidence="2">cv. AL8/78</strain>
    </source>
</reference>
<reference evidence="1" key="4">
    <citation type="submission" date="2019-03" db="UniProtKB">
        <authorList>
            <consortium name="EnsemblPlants"/>
        </authorList>
    </citation>
    <scope>IDENTIFICATION</scope>
</reference>
<name>A0A452Y4E9_AEGTS</name>
<dbReference type="EnsemblPlants" id="AET1Gv20287200.13">
    <property type="protein sequence ID" value="AET1Gv20287200.13"/>
    <property type="gene ID" value="AET1Gv20287200"/>
</dbReference>
<sequence>MILHVHFRPHYCLCGQKKFVITCSIYVINCPSTNIFRRLFMYVYTG</sequence>
<evidence type="ECO:0000313" key="2">
    <source>
        <dbReference type="Proteomes" id="UP000015105"/>
    </source>
</evidence>